<protein>
    <recommendedName>
        <fullName evidence="1">DNA mismatch repair protein MutS-like N-terminal domain-containing protein</fullName>
    </recommendedName>
</protein>
<dbReference type="Proteomes" id="UP000436803">
    <property type="component" value="Unassembled WGS sequence"/>
</dbReference>
<proteinExistence type="predicted"/>
<dbReference type="GO" id="GO:0006298">
    <property type="term" value="P:mismatch repair"/>
    <property type="evidence" value="ECO:0007669"/>
    <property type="project" value="InterPro"/>
</dbReference>
<evidence type="ECO:0000259" key="1">
    <source>
        <dbReference type="Pfam" id="PF01624"/>
    </source>
</evidence>
<dbReference type="EMBL" id="VWAW01000028">
    <property type="protein sequence ID" value="KAA5167941.1"/>
    <property type="molecule type" value="Genomic_DNA"/>
</dbReference>
<feature type="domain" description="DNA mismatch repair protein MutS-like N-terminal" evidence="1">
    <location>
        <begin position="25"/>
        <end position="90"/>
    </location>
</feature>
<sequence>MKELEIEVSADYIHHIVGVMKARFGKEAIVLFHVADKYECFLEDSALVSEVLEIPQELYLEENGAVVHVTRLPADELEGYRRRLTALGYTTCTNETRGSDGTHILKIYESKE</sequence>
<dbReference type="GO" id="GO:0030983">
    <property type="term" value="F:mismatched DNA binding"/>
    <property type="evidence" value="ECO:0007669"/>
    <property type="project" value="InterPro"/>
</dbReference>
<evidence type="ECO:0000313" key="3">
    <source>
        <dbReference type="Proteomes" id="UP000436803"/>
    </source>
</evidence>
<dbReference type="Gene3D" id="3.40.1170.10">
    <property type="entry name" value="DNA repair protein MutS, domain I"/>
    <property type="match status" value="1"/>
</dbReference>
<dbReference type="Pfam" id="PF01624">
    <property type="entry name" value="MutS_I"/>
    <property type="match status" value="1"/>
</dbReference>
<comment type="caution">
    <text evidence="2">The sequence shown here is derived from an EMBL/GenBank/DDBJ whole genome shotgun (WGS) entry which is preliminary data.</text>
</comment>
<accession>A0A642KIN7</accession>
<dbReference type="AlphaFoldDB" id="A0A642KIN7"/>
<gene>
    <name evidence="2" type="ORF">F2Z29_22160</name>
</gene>
<dbReference type="InterPro" id="IPR007695">
    <property type="entry name" value="DNA_mismatch_repair_MutS-lik_N"/>
</dbReference>
<evidence type="ECO:0000313" key="2">
    <source>
        <dbReference type="EMBL" id="KAA5167941.1"/>
    </source>
</evidence>
<organism evidence="2 3">
    <name type="scientific">Bacteroides fragilis</name>
    <dbReference type="NCBI Taxonomy" id="817"/>
    <lineage>
        <taxon>Bacteria</taxon>
        <taxon>Pseudomonadati</taxon>
        <taxon>Bacteroidota</taxon>
        <taxon>Bacteroidia</taxon>
        <taxon>Bacteroidales</taxon>
        <taxon>Bacteroidaceae</taxon>
        <taxon>Bacteroides</taxon>
    </lineage>
</organism>
<name>A0A642KIN7_BACFG</name>
<dbReference type="GO" id="GO:0005524">
    <property type="term" value="F:ATP binding"/>
    <property type="evidence" value="ECO:0007669"/>
    <property type="project" value="InterPro"/>
</dbReference>
<dbReference type="InterPro" id="IPR016151">
    <property type="entry name" value="DNA_mismatch_repair_MutS_N"/>
</dbReference>
<dbReference type="SUPFAM" id="SSF55271">
    <property type="entry name" value="DNA repair protein MutS, domain I"/>
    <property type="match status" value="1"/>
</dbReference>
<reference evidence="2 3" key="1">
    <citation type="journal article" date="2019" name="Nat. Med.">
        <title>A library of human gut bacterial isolates paired with longitudinal multiomics data enables mechanistic microbiome research.</title>
        <authorList>
            <person name="Poyet M."/>
            <person name="Groussin M."/>
            <person name="Gibbons S.M."/>
            <person name="Avila-Pacheco J."/>
            <person name="Jiang X."/>
            <person name="Kearney S.M."/>
            <person name="Perrotta A.R."/>
            <person name="Berdy B."/>
            <person name="Zhao S."/>
            <person name="Lieberman T.D."/>
            <person name="Swanson P.K."/>
            <person name="Smith M."/>
            <person name="Roesemann S."/>
            <person name="Alexander J.E."/>
            <person name="Rich S.A."/>
            <person name="Livny J."/>
            <person name="Vlamakis H."/>
            <person name="Clish C."/>
            <person name="Bullock K."/>
            <person name="Deik A."/>
            <person name="Scott J."/>
            <person name="Pierce K.A."/>
            <person name="Xavier R.J."/>
            <person name="Alm E.J."/>
        </authorList>
    </citation>
    <scope>NUCLEOTIDE SEQUENCE [LARGE SCALE GENOMIC DNA]</scope>
    <source>
        <strain evidence="2 3">BIOML-A7</strain>
    </source>
</reference>